<reference evidence="1" key="1">
    <citation type="submission" date="2024-01" db="EMBL/GenBank/DDBJ databases">
        <authorList>
            <person name="Zhu Q."/>
        </authorList>
    </citation>
    <scope>NUCLEOTIDE SEQUENCE</scope>
</reference>
<organism evidence="1 2">
    <name type="scientific">Burkholderia phage vB_BpP_HN02</name>
    <dbReference type="NCBI Taxonomy" id="3116925"/>
    <lineage>
        <taxon>Viruses</taxon>
        <taxon>Duplodnaviria</taxon>
        <taxon>Heunggongvirae</taxon>
        <taxon>Uroviricota</taxon>
        <taxon>Caudoviricetes</taxon>
        <taxon>Schitoviridae</taxon>
    </lineage>
</organism>
<dbReference type="Proteomes" id="UP001432380">
    <property type="component" value="Segment"/>
</dbReference>
<name>A0AAX4JI62_9CAUD</name>
<evidence type="ECO:0008006" key="3">
    <source>
        <dbReference type="Google" id="ProtNLM"/>
    </source>
</evidence>
<evidence type="ECO:0000313" key="1">
    <source>
        <dbReference type="EMBL" id="WVK89997.1"/>
    </source>
</evidence>
<dbReference type="EMBL" id="PP079243">
    <property type="protein sequence ID" value="WVK89997.1"/>
    <property type="molecule type" value="Genomic_DNA"/>
</dbReference>
<protein>
    <recommendedName>
        <fullName evidence="3">O-spanin</fullName>
    </recommendedName>
</protein>
<dbReference type="PROSITE" id="PS51257">
    <property type="entry name" value="PROKAR_LIPOPROTEIN"/>
    <property type="match status" value="1"/>
</dbReference>
<sequence length="95" mass="10460">MLKQLRSRVHSGKLVSPMQLTLLLLVVSTISGCSSLKPEPRYINVKPKADPIPAEILQAIQPNSTDLLKKAEVWYENSGKLLDCVTLSCKQSANN</sequence>
<evidence type="ECO:0000313" key="2">
    <source>
        <dbReference type="Proteomes" id="UP001432380"/>
    </source>
</evidence>
<proteinExistence type="predicted"/>
<accession>A0AAX4JI62</accession>